<dbReference type="PANTHER" id="PTHR43689:SF8">
    <property type="entry name" value="ALPHA_BETA-HYDROLASES SUPERFAMILY PROTEIN"/>
    <property type="match status" value="1"/>
</dbReference>
<keyword evidence="3" id="KW-1185">Reference proteome</keyword>
<dbReference type="Pfam" id="PF12697">
    <property type="entry name" value="Abhydrolase_6"/>
    <property type="match status" value="1"/>
</dbReference>
<name>A0ABU7FZR7_9ALTE</name>
<dbReference type="RefSeq" id="WP_329773740.1">
    <property type="nucleotide sequence ID" value="NZ_JAYDYW010000002.1"/>
</dbReference>
<dbReference type="InterPro" id="IPR000073">
    <property type="entry name" value="AB_hydrolase_1"/>
</dbReference>
<reference evidence="2 3" key="2">
    <citation type="submission" date="2023-12" db="EMBL/GenBank/DDBJ databases">
        <authorList>
            <consortium name="Cladostephus spongiosus"/>
            <person name="Lorente B."/>
            <person name="Cabral C."/>
            <person name="Frias J."/>
            <person name="Faria J."/>
            <person name="Toubarro D."/>
        </authorList>
    </citation>
    <scope>NUCLEOTIDE SEQUENCE [LARGE SCALE GENOMIC DNA]</scope>
    <source>
        <strain evidence="2 3">ZMCS4</strain>
    </source>
</reference>
<dbReference type="SUPFAM" id="SSF53474">
    <property type="entry name" value="alpha/beta-Hydrolases"/>
    <property type="match status" value="1"/>
</dbReference>
<gene>
    <name evidence="2" type="ORF">SNR37_001720</name>
</gene>
<dbReference type="GO" id="GO:0016787">
    <property type="term" value="F:hydrolase activity"/>
    <property type="evidence" value="ECO:0007669"/>
    <property type="project" value="UniProtKB-KW"/>
</dbReference>
<dbReference type="EMBL" id="JAYDYW010000002">
    <property type="protein sequence ID" value="MEE1672399.1"/>
    <property type="molecule type" value="Genomic_DNA"/>
</dbReference>
<evidence type="ECO:0000313" key="2">
    <source>
        <dbReference type="EMBL" id="MEE1672399.1"/>
    </source>
</evidence>
<proteinExistence type="predicted"/>
<keyword evidence="2" id="KW-0378">Hydrolase</keyword>
<sequence>MSKLQRPIVLIRGLVREQRHWGDFSKLLQQAFPERLILSFDTPGNGLLCHLTSADTIADMRQSLRVQLKLTNANIDSVDIVAISLGGMLAVDWATHFSHEVNSLVLINSSNAQFSPFYKRLNWRIYPQLFSTVWSKSSIDRQSKILRLTSNFPLKHQPVLALWLKWAEQCPVSLKNAYLQLKAAAAFKAPNKPKQALLVLNSREDKLVDASCSLELARHWQADLKQHPTAGHDLPLDAPHWTVRQIQRWLNELSC</sequence>
<organism evidence="2 3">
    <name type="scientific">Agarivorans aestuarii</name>
    <dbReference type="NCBI Taxonomy" id="1563703"/>
    <lineage>
        <taxon>Bacteria</taxon>
        <taxon>Pseudomonadati</taxon>
        <taxon>Pseudomonadota</taxon>
        <taxon>Gammaproteobacteria</taxon>
        <taxon>Alteromonadales</taxon>
        <taxon>Alteromonadaceae</taxon>
        <taxon>Agarivorans</taxon>
    </lineage>
</organism>
<feature type="domain" description="AB hydrolase-1" evidence="1">
    <location>
        <begin position="8"/>
        <end position="244"/>
    </location>
</feature>
<evidence type="ECO:0000259" key="1">
    <source>
        <dbReference type="Pfam" id="PF12697"/>
    </source>
</evidence>
<accession>A0ABU7FZR7</accession>
<dbReference type="Proteomes" id="UP001310248">
    <property type="component" value="Unassembled WGS sequence"/>
</dbReference>
<evidence type="ECO:0000313" key="3">
    <source>
        <dbReference type="Proteomes" id="UP001310248"/>
    </source>
</evidence>
<dbReference type="InterPro" id="IPR029058">
    <property type="entry name" value="AB_hydrolase_fold"/>
</dbReference>
<dbReference type="PANTHER" id="PTHR43689">
    <property type="entry name" value="HYDROLASE"/>
    <property type="match status" value="1"/>
</dbReference>
<protein>
    <submittedName>
        <fullName evidence="2">Alpha/beta hydrolase</fullName>
    </submittedName>
</protein>
<reference evidence="3" key="1">
    <citation type="submission" date="2023-07" db="EMBL/GenBank/DDBJ databases">
        <title>Draft genome sequence of Agarivorans aestuarii strain ZMCS4, a CAZymes producing bacteria isolated from the marine brown algae Clodostephus spongiosus.</title>
        <authorList>
            <person name="Lorente B."/>
            <person name="Cabral C."/>
            <person name="Frias J."/>
            <person name="Faria J."/>
            <person name="Toubarro D."/>
        </authorList>
    </citation>
    <scope>NUCLEOTIDE SEQUENCE [LARGE SCALE GENOMIC DNA]</scope>
    <source>
        <strain evidence="3">ZMCS4</strain>
    </source>
</reference>
<dbReference type="Gene3D" id="3.40.50.1820">
    <property type="entry name" value="alpha/beta hydrolase"/>
    <property type="match status" value="1"/>
</dbReference>
<comment type="caution">
    <text evidence="2">The sequence shown here is derived from an EMBL/GenBank/DDBJ whole genome shotgun (WGS) entry which is preliminary data.</text>
</comment>